<comment type="caution">
    <text evidence="1">The sequence shown here is derived from an EMBL/GenBank/DDBJ whole genome shotgun (WGS) entry which is preliminary data.</text>
</comment>
<dbReference type="EMBL" id="CAJVQC010046881">
    <property type="protein sequence ID" value="CAG8783763.1"/>
    <property type="molecule type" value="Genomic_DNA"/>
</dbReference>
<name>A0ACA9RAV3_9GLOM</name>
<dbReference type="Proteomes" id="UP000789920">
    <property type="component" value="Unassembled WGS sequence"/>
</dbReference>
<feature type="non-terminal residue" evidence="1">
    <location>
        <position position="1"/>
    </location>
</feature>
<keyword evidence="2" id="KW-1185">Reference proteome</keyword>
<evidence type="ECO:0000313" key="1">
    <source>
        <dbReference type="EMBL" id="CAG8783763.1"/>
    </source>
</evidence>
<organism evidence="1 2">
    <name type="scientific">Racocetra persica</name>
    <dbReference type="NCBI Taxonomy" id="160502"/>
    <lineage>
        <taxon>Eukaryota</taxon>
        <taxon>Fungi</taxon>
        <taxon>Fungi incertae sedis</taxon>
        <taxon>Mucoromycota</taxon>
        <taxon>Glomeromycotina</taxon>
        <taxon>Glomeromycetes</taxon>
        <taxon>Diversisporales</taxon>
        <taxon>Gigasporaceae</taxon>
        <taxon>Racocetra</taxon>
    </lineage>
</organism>
<gene>
    <name evidence="1" type="ORF">RPERSI_LOCUS17980</name>
</gene>
<evidence type="ECO:0000313" key="2">
    <source>
        <dbReference type="Proteomes" id="UP000789920"/>
    </source>
</evidence>
<accession>A0ACA9RAV3</accession>
<protein>
    <submittedName>
        <fullName evidence="1">12239_t:CDS:1</fullName>
    </submittedName>
</protein>
<feature type="non-terminal residue" evidence="1">
    <location>
        <position position="56"/>
    </location>
</feature>
<proteinExistence type="predicted"/>
<reference evidence="1" key="1">
    <citation type="submission" date="2021-06" db="EMBL/GenBank/DDBJ databases">
        <authorList>
            <person name="Kallberg Y."/>
            <person name="Tangrot J."/>
            <person name="Rosling A."/>
        </authorList>
    </citation>
    <scope>NUCLEOTIDE SEQUENCE</scope>
    <source>
        <strain evidence="1">MA461A</strain>
    </source>
</reference>
<sequence>LKTLTSANLKITRASMGPALGRPKDLNTGKPKDYLCPNAGFMAQPKDLNNKNLKDS</sequence>